<evidence type="ECO:0000313" key="4">
    <source>
        <dbReference type="EnsemblFungi" id="PTTG_25701-t43_1-p1"/>
    </source>
</evidence>
<reference evidence="4" key="4">
    <citation type="submission" date="2025-05" db="UniProtKB">
        <authorList>
            <consortium name="EnsemblFungi"/>
        </authorList>
    </citation>
    <scope>IDENTIFICATION</scope>
    <source>
        <strain evidence="4">isolate 1-1 / race 1 (BBBD)</strain>
    </source>
</reference>
<gene>
    <name evidence="3" type="ORF">PTTG_25701</name>
</gene>
<feature type="chain" id="PRO_5008110532" evidence="2">
    <location>
        <begin position="33"/>
        <end position="213"/>
    </location>
</feature>
<feature type="signal peptide" evidence="2">
    <location>
        <begin position="1"/>
        <end position="32"/>
    </location>
</feature>
<feature type="region of interest" description="Disordered" evidence="1">
    <location>
        <begin position="193"/>
        <end position="213"/>
    </location>
</feature>
<keyword evidence="2" id="KW-0732">Signal</keyword>
<proteinExistence type="predicted"/>
<dbReference type="VEuPathDB" id="FungiDB:PTTG_25701"/>
<protein>
    <submittedName>
        <fullName evidence="3 4">Uncharacterized protein</fullName>
    </submittedName>
</protein>
<organism evidence="3">
    <name type="scientific">Puccinia triticina (isolate 1-1 / race 1 (BBBD))</name>
    <name type="common">Brown leaf rust fungus</name>
    <dbReference type="NCBI Taxonomy" id="630390"/>
    <lineage>
        <taxon>Eukaryota</taxon>
        <taxon>Fungi</taxon>
        <taxon>Dikarya</taxon>
        <taxon>Basidiomycota</taxon>
        <taxon>Pucciniomycotina</taxon>
        <taxon>Pucciniomycetes</taxon>
        <taxon>Pucciniales</taxon>
        <taxon>Pucciniaceae</taxon>
        <taxon>Puccinia</taxon>
    </lineage>
</organism>
<dbReference type="EMBL" id="ADAS02000008">
    <property type="protein sequence ID" value="OAV98203.1"/>
    <property type="molecule type" value="Genomic_DNA"/>
</dbReference>
<reference evidence="3" key="2">
    <citation type="submission" date="2016-05" db="EMBL/GenBank/DDBJ databases">
        <title>Comparative analysis highlights variable genome content of wheat rusts and divergence of the mating loci.</title>
        <authorList>
            <person name="Cuomo C.A."/>
            <person name="Bakkeren G."/>
            <person name="Szabo L."/>
            <person name="Khalil H."/>
            <person name="Joly D."/>
            <person name="Goldberg J."/>
            <person name="Young S."/>
            <person name="Zeng Q."/>
            <person name="Fellers J."/>
        </authorList>
    </citation>
    <scope>NUCLEOTIDE SEQUENCE [LARGE SCALE GENOMIC DNA]</scope>
    <source>
        <strain evidence="3">1-1 BBBD Race 1</strain>
    </source>
</reference>
<keyword evidence="5" id="KW-1185">Reference proteome</keyword>
<accession>A0A180H1G2</accession>
<reference evidence="3" key="1">
    <citation type="submission" date="2009-11" db="EMBL/GenBank/DDBJ databases">
        <authorList>
            <consortium name="The Broad Institute Genome Sequencing Platform"/>
            <person name="Ward D."/>
            <person name="Feldgarden M."/>
            <person name="Earl A."/>
            <person name="Young S.K."/>
            <person name="Zeng Q."/>
            <person name="Koehrsen M."/>
            <person name="Alvarado L."/>
            <person name="Berlin A."/>
            <person name="Bochicchio J."/>
            <person name="Borenstein D."/>
            <person name="Chapman S.B."/>
            <person name="Chen Z."/>
            <person name="Engels R."/>
            <person name="Freedman E."/>
            <person name="Gellesch M."/>
            <person name="Goldberg J."/>
            <person name="Griggs A."/>
            <person name="Gujja S."/>
            <person name="Heilman E."/>
            <person name="Heiman D."/>
            <person name="Hepburn T."/>
            <person name="Howarth C."/>
            <person name="Jen D."/>
            <person name="Larson L."/>
            <person name="Lewis B."/>
            <person name="Mehta T."/>
            <person name="Park D."/>
            <person name="Pearson M."/>
            <person name="Roberts A."/>
            <person name="Saif S."/>
            <person name="Shea T."/>
            <person name="Shenoy N."/>
            <person name="Sisk P."/>
            <person name="Stolte C."/>
            <person name="Sykes S."/>
            <person name="Thomson T."/>
            <person name="Walk T."/>
            <person name="White J."/>
            <person name="Yandava C."/>
            <person name="Izard J."/>
            <person name="Baranova O.V."/>
            <person name="Blanton J.M."/>
            <person name="Tanner A.C."/>
            <person name="Dewhirst F.E."/>
            <person name="Haas B."/>
            <person name="Nusbaum C."/>
            <person name="Birren B."/>
        </authorList>
    </citation>
    <scope>NUCLEOTIDE SEQUENCE [LARGE SCALE GENOMIC DNA]</scope>
    <source>
        <strain evidence="3">1-1 BBBD Race 1</strain>
    </source>
</reference>
<dbReference type="Proteomes" id="UP000005240">
    <property type="component" value="Unassembled WGS sequence"/>
</dbReference>
<reference evidence="4 5" key="3">
    <citation type="journal article" date="2017" name="G3 (Bethesda)">
        <title>Comparative analysis highlights variable genome content of wheat rusts and divergence of the mating loci.</title>
        <authorList>
            <person name="Cuomo C.A."/>
            <person name="Bakkeren G."/>
            <person name="Khalil H.B."/>
            <person name="Panwar V."/>
            <person name="Joly D."/>
            <person name="Linning R."/>
            <person name="Sakthikumar S."/>
            <person name="Song X."/>
            <person name="Adiconis X."/>
            <person name="Fan L."/>
            <person name="Goldberg J.M."/>
            <person name="Levin J.Z."/>
            <person name="Young S."/>
            <person name="Zeng Q."/>
            <person name="Anikster Y."/>
            <person name="Bruce M."/>
            <person name="Wang M."/>
            <person name="Yin C."/>
            <person name="McCallum B."/>
            <person name="Szabo L.J."/>
            <person name="Hulbert S."/>
            <person name="Chen X."/>
            <person name="Fellers J.P."/>
        </authorList>
    </citation>
    <scope>NUCLEOTIDE SEQUENCE</scope>
    <source>
        <strain evidence="4">isolate 1-1 / race 1 (BBBD)</strain>
        <strain evidence="5">Isolate 1-1 / race 1 (BBBD)</strain>
    </source>
</reference>
<evidence type="ECO:0000256" key="1">
    <source>
        <dbReference type="SAM" id="MobiDB-lite"/>
    </source>
</evidence>
<evidence type="ECO:0000313" key="3">
    <source>
        <dbReference type="EMBL" id="OAV98203.1"/>
    </source>
</evidence>
<sequence>MAQTMSTLPQRSLWLGIIVALYTLSGSAIVEAAPAYTLGTTRSIKPDVGLTRPVTVDLRLALGPPTSSEKFRVEDPAKVRGNAGRSDAADYMNIPTDPRFDLGLHRDYLKLSLEPSAPKTLANGAGKKPIHPQLDLEMHAIKTPAGAPVNYEGVSSQLPHDFGQKAISQGMYEPQLSLGPPNLQRSALLRQFRGSAGSQPSIGKAGSSLKSGT</sequence>
<evidence type="ECO:0000256" key="2">
    <source>
        <dbReference type="SAM" id="SignalP"/>
    </source>
</evidence>
<dbReference type="EnsemblFungi" id="PTTG_25701-t43_1">
    <property type="protein sequence ID" value="PTTG_25701-t43_1-p1"/>
    <property type="gene ID" value="PTTG_25701"/>
</dbReference>
<name>A0A180H1G2_PUCT1</name>
<evidence type="ECO:0000313" key="5">
    <source>
        <dbReference type="Proteomes" id="UP000005240"/>
    </source>
</evidence>
<dbReference type="AlphaFoldDB" id="A0A180H1G2"/>